<protein>
    <recommendedName>
        <fullName evidence="4 5">Large ribosomal subunit protein bL34</fullName>
    </recommendedName>
</protein>
<dbReference type="GO" id="GO:1990904">
    <property type="term" value="C:ribonucleoprotein complex"/>
    <property type="evidence" value="ECO:0007669"/>
    <property type="project" value="UniProtKB-KW"/>
</dbReference>
<evidence type="ECO:0000313" key="8">
    <source>
        <dbReference type="Proteomes" id="UP000243807"/>
    </source>
</evidence>
<dbReference type="GO" id="GO:0005840">
    <property type="term" value="C:ribosome"/>
    <property type="evidence" value="ECO:0007669"/>
    <property type="project" value="UniProtKB-KW"/>
</dbReference>
<dbReference type="AlphaFoldDB" id="A0A1P8UKV2"/>
<feature type="compositionally biased region" description="Basic residues" evidence="6">
    <location>
        <begin position="10"/>
        <end position="19"/>
    </location>
</feature>
<dbReference type="Pfam" id="PF00468">
    <property type="entry name" value="Ribosomal_L34"/>
    <property type="match status" value="1"/>
</dbReference>
<dbReference type="STRING" id="1765967.BW247_16160"/>
<dbReference type="Proteomes" id="UP000243807">
    <property type="component" value="Chromosome"/>
</dbReference>
<accession>A0A1P8UKV2</accession>
<dbReference type="InterPro" id="IPR000271">
    <property type="entry name" value="Ribosomal_bL34"/>
</dbReference>
<dbReference type="PANTHER" id="PTHR14503:SF4">
    <property type="entry name" value="LARGE RIBOSOMAL SUBUNIT PROTEIN BL34M"/>
    <property type="match status" value="1"/>
</dbReference>
<organism evidence="7 8">
    <name type="scientific">Acidihalobacter ferrooxydans</name>
    <dbReference type="NCBI Taxonomy" id="1765967"/>
    <lineage>
        <taxon>Bacteria</taxon>
        <taxon>Pseudomonadati</taxon>
        <taxon>Pseudomonadota</taxon>
        <taxon>Gammaproteobacteria</taxon>
        <taxon>Chromatiales</taxon>
        <taxon>Ectothiorhodospiraceae</taxon>
        <taxon>Acidihalobacter</taxon>
    </lineage>
</organism>
<dbReference type="GO" id="GO:0006412">
    <property type="term" value="P:translation"/>
    <property type="evidence" value="ECO:0007669"/>
    <property type="project" value="UniProtKB-UniRule"/>
</dbReference>
<feature type="compositionally biased region" description="Basic residues" evidence="6">
    <location>
        <begin position="34"/>
        <end position="44"/>
    </location>
</feature>
<gene>
    <name evidence="5" type="primary">rpmH</name>
    <name evidence="7" type="ORF">BW247_16160</name>
</gene>
<dbReference type="RefSeq" id="WP_076838157.1">
    <property type="nucleotide sequence ID" value="NZ_CP019434.1"/>
</dbReference>
<dbReference type="OrthoDB" id="9804164at2"/>
<evidence type="ECO:0000256" key="3">
    <source>
        <dbReference type="ARBA" id="ARBA00023274"/>
    </source>
</evidence>
<dbReference type="InterPro" id="IPR020939">
    <property type="entry name" value="Ribosomal_bL34_CS"/>
</dbReference>
<keyword evidence="3 5" id="KW-0687">Ribonucleoprotein</keyword>
<dbReference type="Gene3D" id="1.10.287.3980">
    <property type="match status" value="1"/>
</dbReference>
<dbReference type="PROSITE" id="PS00784">
    <property type="entry name" value="RIBOSOMAL_L34"/>
    <property type="match status" value="1"/>
</dbReference>
<dbReference type="NCBIfam" id="TIGR01030">
    <property type="entry name" value="rpmH_bact"/>
    <property type="match status" value="1"/>
</dbReference>
<dbReference type="GO" id="GO:0003735">
    <property type="term" value="F:structural constituent of ribosome"/>
    <property type="evidence" value="ECO:0007669"/>
    <property type="project" value="InterPro"/>
</dbReference>
<evidence type="ECO:0000256" key="4">
    <source>
        <dbReference type="ARBA" id="ARBA00035177"/>
    </source>
</evidence>
<evidence type="ECO:0000256" key="6">
    <source>
        <dbReference type="SAM" id="MobiDB-lite"/>
    </source>
</evidence>
<evidence type="ECO:0000313" key="7">
    <source>
        <dbReference type="EMBL" id="APZ44435.1"/>
    </source>
</evidence>
<keyword evidence="8" id="KW-1185">Reference proteome</keyword>
<dbReference type="EMBL" id="CP019434">
    <property type="protein sequence ID" value="APZ44435.1"/>
    <property type="molecule type" value="Genomic_DNA"/>
</dbReference>
<name>A0A1P8UKV2_9GAMM</name>
<dbReference type="PANTHER" id="PTHR14503">
    <property type="entry name" value="MITOCHONDRIAL RIBOSOMAL PROTEIN 34 FAMILY MEMBER"/>
    <property type="match status" value="1"/>
</dbReference>
<keyword evidence="2 5" id="KW-0689">Ribosomal protein</keyword>
<sequence>MKRTFQPSNLHRKRTHGFRARMSTKAGRAVIASRRSKGRARLTP</sequence>
<reference evidence="7 8" key="1">
    <citation type="submission" date="2017-01" db="EMBL/GenBank/DDBJ databases">
        <title>Draft sequence of Acidihalobacter ferrooxidans strain DSM 14175 (strain V8).</title>
        <authorList>
            <person name="Khaleque H.N."/>
            <person name="Ramsay J.P."/>
            <person name="Murphy R.J.T."/>
            <person name="Kaksonen A.H."/>
            <person name="Boxall N.J."/>
            <person name="Watkin E.L.J."/>
        </authorList>
    </citation>
    <scope>NUCLEOTIDE SEQUENCE [LARGE SCALE GENOMIC DNA]</scope>
    <source>
        <strain evidence="7 8">V8</strain>
    </source>
</reference>
<evidence type="ECO:0000256" key="5">
    <source>
        <dbReference type="HAMAP-Rule" id="MF_00391"/>
    </source>
</evidence>
<comment type="similarity">
    <text evidence="1 5">Belongs to the bacterial ribosomal protein bL34 family.</text>
</comment>
<evidence type="ECO:0000256" key="2">
    <source>
        <dbReference type="ARBA" id="ARBA00022980"/>
    </source>
</evidence>
<dbReference type="FunFam" id="1.10.287.3980:FF:000001">
    <property type="entry name" value="Mitochondrial ribosomal protein L34"/>
    <property type="match status" value="1"/>
</dbReference>
<evidence type="ECO:0000256" key="1">
    <source>
        <dbReference type="ARBA" id="ARBA00010111"/>
    </source>
</evidence>
<feature type="region of interest" description="Disordered" evidence="6">
    <location>
        <begin position="1"/>
        <end position="44"/>
    </location>
</feature>
<dbReference type="HAMAP" id="MF_00391">
    <property type="entry name" value="Ribosomal_bL34"/>
    <property type="match status" value="1"/>
</dbReference>
<dbReference type="KEGG" id="afy:BW247_16160"/>
<proteinExistence type="inferred from homology"/>